<proteinExistence type="predicted"/>
<dbReference type="Gene3D" id="3.40.50.1860">
    <property type="match status" value="2"/>
</dbReference>
<sequence>MDNKKVTKLGILAGMGPRSTTPFLELVLDECTRQYGAVLDEEFPHIVIYSLPTPFHPQKPLDHYGMIQSLEVGVSCLVKADCAVMAMPCNTAHLFYPQITKMTPNPFLNMITETVAAMPEQPGTVGLLATRSTVDSGLYEAALKAKGKVVVIDEELQTRVDNLIWQVKQKGVCEDVVCLWEEIEEMLLCIGVTEIVGGCTDLFFCRERSVLPYYDSAQLLARRFVEEYVSLNAK</sequence>
<dbReference type="SUPFAM" id="SSF53681">
    <property type="entry name" value="Aspartate/glutamate racemase"/>
    <property type="match status" value="2"/>
</dbReference>
<evidence type="ECO:0000313" key="3">
    <source>
        <dbReference type="Proteomes" id="UP000242662"/>
    </source>
</evidence>
<dbReference type="Pfam" id="PF01177">
    <property type="entry name" value="Asp_Glu_race"/>
    <property type="match status" value="1"/>
</dbReference>
<gene>
    <name evidence="2" type="ORF">SAMN05421737_1119</name>
</gene>
<dbReference type="PANTHER" id="PTHR21198">
    <property type="entry name" value="GLUTAMATE RACEMASE"/>
    <property type="match status" value="1"/>
</dbReference>
<evidence type="ECO:0000313" key="2">
    <source>
        <dbReference type="EMBL" id="SDC59612.1"/>
    </source>
</evidence>
<evidence type="ECO:0000256" key="1">
    <source>
        <dbReference type="ARBA" id="ARBA00023235"/>
    </source>
</evidence>
<dbReference type="AlphaFoldDB" id="A0A1G6MVR1"/>
<dbReference type="EMBL" id="FMYM01000011">
    <property type="protein sequence ID" value="SDC59612.1"/>
    <property type="molecule type" value="Genomic_DNA"/>
</dbReference>
<dbReference type="OrthoDB" id="9803739at2"/>
<keyword evidence="1" id="KW-0413">Isomerase</keyword>
<dbReference type="InterPro" id="IPR015942">
    <property type="entry name" value="Asp/Glu/hydantoin_racemase"/>
</dbReference>
<dbReference type="PANTHER" id="PTHR21198:SF7">
    <property type="entry name" value="ASPARTATE-GLUTAMATE RACEMASE FAMILY"/>
    <property type="match status" value="1"/>
</dbReference>
<keyword evidence="3" id="KW-1185">Reference proteome</keyword>
<dbReference type="InterPro" id="IPR001920">
    <property type="entry name" value="Asp/Glu_race"/>
</dbReference>
<reference evidence="3" key="1">
    <citation type="submission" date="2016-09" db="EMBL/GenBank/DDBJ databases">
        <authorList>
            <person name="Varghese N."/>
            <person name="Submissions S."/>
        </authorList>
    </citation>
    <scope>NUCLEOTIDE SEQUENCE [LARGE SCALE GENOMIC DNA]</scope>
    <source>
        <strain evidence="3">25nlg</strain>
    </source>
</reference>
<dbReference type="Proteomes" id="UP000242662">
    <property type="component" value="Unassembled WGS sequence"/>
</dbReference>
<organism evidence="2 3">
    <name type="scientific">Shouchella lonarensis</name>
    <dbReference type="NCBI Taxonomy" id="1464122"/>
    <lineage>
        <taxon>Bacteria</taxon>
        <taxon>Bacillati</taxon>
        <taxon>Bacillota</taxon>
        <taxon>Bacilli</taxon>
        <taxon>Bacillales</taxon>
        <taxon>Bacillaceae</taxon>
        <taxon>Shouchella</taxon>
    </lineage>
</organism>
<accession>A0A1G6MVR1</accession>
<name>A0A1G6MVR1_9BACI</name>
<protein>
    <submittedName>
        <fullName evidence="2">Aspartate racemase</fullName>
    </submittedName>
</protein>
<dbReference type="STRING" id="1464122.SAMN05421737_1119"/>
<dbReference type="GO" id="GO:0047661">
    <property type="term" value="F:amino-acid racemase activity"/>
    <property type="evidence" value="ECO:0007669"/>
    <property type="project" value="InterPro"/>
</dbReference>
<dbReference type="RefSeq" id="WP_090776421.1">
    <property type="nucleotide sequence ID" value="NZ_FMYM01000011.1"/>
</dbReference>